<organism evidence="4 5">
    <name type="scientific">Corynebacterium kalidii</name>
    <dbReference type="NCBI Taxonomy" id="2931982"/>
    <lineage>
        <taxon>Bacteria</taxon>
        <taxon>Bacillati</taxon>
        <taxon>Actinomycetota</taxon>
        <taxon>Actinomycetes</taxon>
        <taxon>Mycobacteriales</taxon>
        <taxon>Corynebacteriaceae</taxon>
        <taxon>Corynebacterium</taxon>
    </lineage>
</organism>
<evidence type="ECO:0000313" key="4">
    <source>
        <dbReference type="EMBL" id="MCJ7859075.1"/>
    </source>
</evidence>
<dbReference type="Gene3D" id="3.90.850.10">
    <property type="entry name" value="Fumarylacetoacetase-like, C-terminal domain"/>
    <property type="match status" value="1"/>
</dbReference>
<dbReference type="EMBL" id="JALIEA010000016">
    <property type="protein sequence ID" value="MCJ7859075.1"/>
    <property type="molecule type" value="Genomic_DNA"/>
</dbReference>
<keyword evidence="2" id="KW-0479">Metal-binding</keyword>
<reference evidence="4" key="1">
    <citation type="submission" date="2022-04" db="EMBL/GenBank/DDBJ databases">
        <title>Corynebacterium kalidii LD5P10.</title>
        <authorList>
            <person name="Sun J.Q."/>
        </authorList>
    </citation>
    <scope>NUCLEOTIDE SEQUENCE</scope>
    <source>
        <strain evidence="4">LD5P10</strain>
    </source>
</reference>
<dbReference type="GO" id="GO:0046872">
    <property type="term" value="F:metal ion binding"/>
    <property type="evidence" value="ECO:0007669"/>
    <property type="project" value="UniProtKB-KW"/>
</dbReference>
<dbReference type="InterPro" id="IPR036663">
    <property type="entry name" value="Fumarylacetoacetase_C_sf"/>
</dbReference>
<keyword evidence="4" id="KW-0378">Hydrolase</keyword>
<comment type="caution">
    <text evidence="4">The sequence shown here is derived from an EMBL/GenBank/DDBJ whole genome shotgun (WGS) entry which is preliminary data.</text>
</comment>
<proteinExistence type="inferred from homology"/>
<evidence type="ECO:0000313" key="5">
    <source>
        <dbReference type="Proteomes" id="UP001139207"/>
    </source>
</evidence>
<dbReference type="GO" id="GO:0016787">
    <property type="term" value="F:hydrolase activity"/>
    <property type="evidence" value="ECO:0007669"/>
    <property type="project" value="UniProtKB-KW"/>
</dbReference>
<sequence>MKLATVRIDGTRCTIHVDGIDDPAGTGDSPQAGSVTGRIVDRRDLGALLTANPTGIRGAVESGLRRDGDEVTVPLTDLLPVITSPSKIFCVGLNYREHIEEMGHPIPDHPTLFVKYPSALTSPYAEVTVPAGMTDKADYEGELAVIIGSRLAGARGGASEEEARAAIGGYAVFNDFSQRDWQYRTQQWLQGKNLDRSSAFGPWMTLADDYDPVAEGASLRTWVNGELRQDHSTADLVFPPVDLVRYISNFATLEPGDVIVTGTPEGVGAGSGRFLADGDVVRIEVDGLGAVESTVRM</sequence>
<dbReference type="InterPro" id="IPR051121">
    <property type="entry name" value="FAH"/>
</dbReference>
<keyword evidence="5" id="KW-1185">Reference proteome</keyword>
<feature type="domain" description="Fumarylacetoacetase-like C-terminal" evidence="3">
    <location>
        <begin position="87"/>
        <end position="296"/>
    </location>
</feature>
<dbReference type="GO" id="GO:0044281">
    <property type="term" value="P:small molecule metabolic process"/>
    <property type="evidence" value="ECO:0007669"/>
    <property type="project" value="UniProtKB-ARBA"/>
</dbReference>
<dbReference type="SUPFAM" id="SSF56529">
    <property type="entry name" value="FAH"/>
    <property type="match status" value="1"/>
</dbReference>
<dbReference type="RefSeq" id="WP_244804803.1">
    <property type="nucleotide sequence ID" value="NZ_JALIEA010000016.1"/>
</dbReference>
<evidence type="ECO:0000259" key="3">
    <source>
        <dbReference type="Pfam" id="PF01557"/>
    </source>
</evidence>
<dbReference type="PANTHER" id="PTHR42796">
    <property type="entry name" value="FUMARYLACETOACETATE HYDROLASE DOMAIN-CONTAINING PROTEIN 2A-RELATED"/>
    <property type="match status" value="1"/>
</dbReference>
<gene>
    <name evidence="4" type="ORF">MUN33_10185</name>
</gene>
<comment type="similarity">
    <text evidence="1">Belongs to the FAH family.</text>
</comment>
<name>A0A9X1WKM0_9CORY</name>
<accession>A0A9X1WKM0</accession>
<protein>
    <submittedName>
        <fullName evidence="4">Fumarylacetoacetate hydrolase family protein</fullName>
    </submittedName>
</protein>
<evidence type="ECO:0000256" key="1">
    <source>
        <dbReference type="ARBA" id="ARBA00010211"/>
    </source>
</evidence>
<dbReference type="AlphaFoldDB" id="A0A9X1WKM0"/>
<evidence type="ECO:0000256" key="2">
    <source>
        <dbReference type="ARBA" id="ARBA00022723"/>
    </source>
</evidence>
<dbReference type="Pfam" id="PF01557">
    <property type="entry name" value="FAA_hydrolase"/>
    <property type="match status" value="1"/>
</dbReference>
<dbReference type="Proteomes" id="UP001139207">
    <property type="component" value="Unassembled WGS sequence"/>
</dbReference>
<dbReference type="InterPro" id="IPR011234">
    <property type="entry name" value="Fumarylacetoacetase-like_C"/>
</dbReference>
<dbReference type="PANTHER" id="PTHR42796:SF4">
    <property type="entry name" value="FUMARYLACETOACETATE HYDROLASE DOMAIN-CONTAINING PROTEIN 2A"/>
    <property type="match status" value="1"/>
</dbReference>